<protein>
    <submittedName>
        <fullName evidence="2">Helix-turn-helix domain-containing protein</fullName>
    </submittedName>
</protein>
<organism evidence="2 3">
    <name type="scientific">Microbispora rosea</name>
    <dbReference type="NCBI Taxonomy" id="58117"/>
    <lineage>
        <taxon>Bacteria</taxon>
        <taxon>Bacillati</taxon>
        <taxon>Actinomycetota</taxon>
        <taxon>Actinomycetes</taxon>
        <taxon>Streptosporangiales</taxon>
        <taxon>Streptosporangiaceae</taxon>
        <taxon>Microbispora</taxon>
    </lineage>
</organism>
<dbReference type="SUPFAM" id="SSF47413">
    <property type="entry name" value="lambda repressor-like DNA-binding domains"/>
    <property type="match status" value="1"/>
</dbReference>
<dbReference type="Pfam" id="PF17765">
    <property type="entry name" value="MLTR_LBD"/>
    <property type="match status" value="1"/>
</dbReference>
<dbReference type="InterPro" id="IPR010982">
    <property type="entry name" value="Lambda_DNA-bd_dom_sf"/>
</dbReference>
<gene>
    <name evidence="2" type="ORF">SAMN05421833_11131</name>
</gene>
<dbReference type="CDD" id="cd00093">
    <property type="entry name" value="HTH_XRE"/>
    <property type="match status" value="1"/>
</dbReference>
<dbReference type="InterPro" id="IPR001387">
    <property type="entry name" value="Cro/C1-type_HTH"/>
</dbReference>
<dbReference type="Proteomes" id="UP000186096">
    <property type="component" value="Unassembled WGS sequence"/>
</dbReference>
<name>A0A1N7C3J8_9ACTN</name>
<evidence type="ECO:0000313" key="2">
    <source>
        <dbReference type="EMBL" id="SIR58201.1"/>
    </source>
</evidence>
<dbReference type="OrthoDB" id="4336585at2"/>
<dbReference type="PANTHER" id="PTHR35010:SF2">
    <property type="entry name" value="BLL4672 PROTEIN"/>
    <property type="match status" value="1"/>
</dbReference>
<dbReference type="InterPro" id="IPR041413">
    <property type="entry name" value="MLTR_LBD"/>
</dbReference>
<reference evidence="3" key="1">
    <citation type="submission" date="2017-01" db="EMBL/GenBank/DDBJ databases">
        <authorList>
            <person name="Varghese N."/>
            <person name="Submissions S."/>
        </authorList>
    </citation>
    <scope>NUCLEOTIDE SEQUENCE [LARGE SCALE GENOMIC DNA]</scope>
    <source>
        <strain evidence="3">ATCC 12950</strain>
    </source>
</reference>
<keyword evidence="3" id="KW-1185">Reference proteome</keyword>
<proteinExistence type="predicted"/>
<dbReference type="Gene3D" id="3.30.450.180">
    <property type="match status" value="1"/>
</dbReference>
<dbReference type="Gene3D" id="1.10.260.40">
    <property type="entry name" value="lambda repressor-like DNA-binding domains"/>
    <property type="match status" value="1"/>
</dbReference>
<dbReference type="RefSeq" id="WP_076435672.1">
    <property type="nucleotide sequence ID" value="NZ_FTNI01000011.1"/>
</dbReference>
<dbReference type="Pfam" id="PF13560">
    <property type="entry name" value="HTH_31"/>
    <property type="match status" value="1"/>
</dbReference>
<accession>A0A1N7C3J8</accession>
<evidence type="ECO:0000313" key="3">
    <source>
        <dbReference type="Proteomes" id="UP000186096"/>
    </source>
</evidence>
<dbReference type="SMART" id="SM00530">
    <property type="entry name" value="HTH_XRE"/>
    <property type="match status" value="1"/>
</dbReference>
<dbReference type="GO" id="GO:0003677">
    <property type="term" value="F:DNA binding"/>
    <property type="evidence" value="ECO:0007669"/>
    <property type="project" value="InterPro"/>
</dbReference>
<evidence type="ECO:0000259" key="1">
    <source>
        <dbReference type="PROSITE" id="PS50943"/>
    </source>
</evidence>
<feature type="domain" description="HTH cro/C1-type" evidence="1">
    <location>
        <begin position="35"/>
        <end position="80"/>
    </location>
</feature>
<dbReference type="AlphaFoldDB" id="A0A1N7C3J8"/>
<dbReference type="PANTHER" id="PTHR35010">
    <property type="entry name" value="BLL4672 PROTEIN-RELATED"/>
    <property type="match status" value="1"/>
</dbReference>
<sequence length="276" mass="31324">MDRRRLLGNFLRARREAVSLEDAGLTRMGRRRTPGLRREEVAMLAGVSNDYYVRLEQGRERRPSEQVLNALARVLRLDDAATEHLYELAYPRPRPRPVRREEQVSLRLLRLLRVCDATPAFILGRWMDVLATNRLAAALCEGLDHKDNLLRLCFLDPQAHTFFPEWEDAAATKVAQLRAVAGTDPEDPFLPLLVDELSDQSADFVRMWARHDILPRCVERKRFHHPLVGELTFSYETFTVNSAPGQQLVVCQAEPGSPSEAALALLARLQSAVTPP</sequence>
<dbReference type="EMBL" id="FTNI01000011">
    <property type="protein sequence ID" value="SIR58201.1"/>
    <property type="molecule type" value="Genomic_DNA"/>
</dbReference>
<dbReference type="PROSITE" id="PS50943">
    <property type="entry name" value="HTH_CROC1"/>
    <property type="match status" value="1"/>
</dbReference>